<dbReference type="AlphaFoldDB" id="A0A110A859"/>
<dbReference type="InterPro" id="IPR017946">
    <property type="entry name" value="PLC-like_Pdiesterase_TIM-brl"/>
</dbReference>
<dbReference type="Proteomes" id="UP000068026">
    <property type="component" value="Chromosome"/>
</dbReference>
<name>A0A110A859_ANAPI</name>
<dbReference type="RefSeq" id="WP_066053303.1">
    <property type="nucleotide sequence ID" value="NZ_CP014223.1"/>
</dbReference>
<keyword evidence="1" id="KW-0732">Signal</keyword>
<dbReference type="GO" id="GO:0008081">
    <property type="term" value="F:phosphoric diester hydrolase activity"/>
    <property type="evidence" value="ECO:0007669"/>
    <property type="project" value="InterPro"/>
</dbReference>
<dbReference type="Gene3D" id="3.20.20.190">
    <property type="entry name" value="Phosphatidylinositol (PI) phosphodiesterase"/>
    <property type="match status" value="1"/>
</dbReference>
<dbReference type="GO" id="GO:0006629">
    <property type="term" value="P:lipid metabolic process"/>
    <property type="evidence" value="ECO:0007669"/>
    <property type="project" value="InterPro"/>
</dbReference>
<evidence type="ECO:0000313" key="4">
    <source>
        <dbReference type="EMBL" id="SHE34062.1"/>
    </source>
</evidence>
<dbReference type="KEGG" id="cpro:CPRO_29280"/>
<dbReference type="EMBL" id="CP014223">
    <property type="protein sequence ID" value="AMJ42458.1"/>
    <property type="molecule type" value="Genomic_DNA"/>
</dbReference>
<dbReference type="Proteomes" id="UP000184204">
    <property type="component" value="Unassembled WGS sequence"/>
</dbReference>
<dbReference type="InterPro" id="IPR030395">
    <property type="entry name" value="GP_PDE_dom"/>
</dbReference>
<sequence length="397" mass="45222">MFAKRMVLATLGAILSSAFSLTAFAGWQDGNPLVAHALGESRGKIETNAKEAFLESWGSGFRAMEVDFTYTSDGVLVARHDFEADGSYYRLEQEAKAPLVMDRNTFQSSKICFDQTPLTAVDVLSLMVEYPDVYLITDTKDTDKATVEKQFKDLKQIAEAMEQPQILNRIIPQIYNEEMYDWVKEIYPFQEWIYTLYLNYYPDYPKIAEFCEAKGIGTVTIENARVTKDVIDTLHAKGIKVYAHTINRYKQFQDLLALEVDGIYTDRIKPYELKWIGLSDSRKVENKIVTLGNGEVTLDTLKIFNEDYVPLRQLATLGKKFDVQLDRQNGNLNLTSGRSFSSLGNELLMNYSGNLIMEKTKFRLFYNNNETKIYPILVDGEVYVPLTAMTQLLGLGT</sequence>
<evidence type="ECO:0000313" key="3">
    <source>
        <dbReference type="EMBL" id="AMJ42458.1"/>
    </source>
</evidence>
<dbReference type="PANTHER" id="PTHR43805">
    <property type="entry name" value="GLYCEROPHOSPHORYL DIESTER PHOSPHODIESTERASE"/>
    <property type="match status" value="1"/>
</dbReference>
<proteinExistence type="predicted"/>
<keyword evidence="5" id="KW-1185">Reference proteome</keyword>
<protein>
    <submittedName>
        <fullName evidence="3">Cytoplasmic glycerophosphodiester phosphodiesterase</fullName>
    </submittedName>
    <submittedName>
        <fullName evidence="4">Glycerophosphoryl diester phosphodiesterase</fullName>
    </submittedName>
</protein>
<feature type="chain" id="PRO_5044547988" evidence="1">
    <location>
        <begin position="26"/>
        <end position="397"/>
    </location>
</feature>
<evidence type="ECO:0000313" key="5">
    <source>
        <dbReference type="Proteomes" id="UP000068026"/>
    </source>
</evidence>
<reference evidence="3 5" key="1">
    <citation type="journal article" date="2016" name="Genome Announc.">
        <title>Complete Genome Sequence of the Amino Acid-Fermenting Clostridium propionicum X2 (DSM 1682).</title>
        <authorList>
            <person name="Poehlein A."/>
            <person name="Schlien K."/>
            <person name="Chowdhury N.P."/>
            <person name="Gottschalk G."/>
            <person name="Buckel W."/>
            <person name="Daniel R."/>
        </authorList>
    </citation>
    <scope>NUCLEOTIDE SEQUENCE [LARGE SCALE GENOMIC DNA]</scope>
    <source>
        <strain evidence="3 5">X2</strain>
    </source>
</reference>
<organism evidence="4 6">
    <name type="scientific">Anaerotignum propionicum DSM 1682</name>
    <dbReference type="NCBI Taxonomy" id="991789"/>
    <lineage>
        <taxon>Bacteria</taxon>
        <taxon>Bacillati</taxon>
        <taxon>Bacillota</taxon>
        <taxon>Clostridia</taxon>
        <taxon>Lachnospirales</taxon>
        <taxon>Anaerotignaceae</taxon>
        <taxon>Anaerotignum</taxon>
    </lineage>
</organism>
<accession>A0A110A859</accession>
<evidence type="ECO:0000256" key="1">
    <source>
        <dbReference type="SAM" id="SignalP"/>
    </source>
</evidence>
<reference evidence="5" key="2">
    <citation type="submission" date="2016-01" db="EMBL/GenBank/DDBJ databases">
        <authorList>
            <person name="Poehlein A."/>
            <person name="Schlien K."/>
            <person name="Gottschalk G."/>
            <person name="Buckel W."/>
            <person name="Daniel R."/>
        </authorList>
    </citation>
    <scope>NUCLEOTIDE SEQUENCE [LARGE SCALE GENOMIC DNA]</scope>
    <source>
        <strain evidence="5">X2</strain>
    </source>
</reference>
<feature type="domain" description="GP-PDE" evidence="2">
    <location>
        <begin position="48"/>
        <end position="268"/>
    </location>
</feature>
<evidence type="ECO:0000313" key="6">
    <source>
        <dbReference type="Proteomes" id="UP000184204"/>
    </source>
</evidence>
<feature type="signal peptide" evidence="1">
    <location>
        <begin position="1"/>
        <end position="25"/>
    </location>
</feature>
<reference evidence="6" key="3">
    <citation type="submission" date="2016-11" db="EMBL/GenBank/DDBJ databases">
        <authorList>
            <person name="Jaros S."/>
            <person name="Januszkiewicz K."/>
            <person name="Wedrychowicz H."/>
        </authorList>
    </citation>
    <scope>NUCLEOTIDE SEQUENCE [LARGE SCALE GENOMIC DNA]</scope>
    <source>
        <strain evidence="6">DSM 1682</strain>
    </source>
</reference>
<gene>
    <name evidence="3" type="ORF">CPRO_29280</name>
    <name evidence="4" type="ORF">SAMN02745151_00459</name>
</gene>
<dbReference type="Pfam" id="PF03009">
    <property type="entry name" value="GDPD"/>
    <property type="match status" value="1"/>
</dbReference>
<dbReference type="OrthoDB" id="2033680at2"/>
<evidence type="ECO:0000259" key="2">
    <source>
        <dbReference type="Pfam" id="PF03009"/>
    </source>
</evidence>
<dbReference type="EMBL" id="FQUA01000001">
    <property type="protein sequence ID" value="SHE34062.1"/>
    <property type="molecule type" value="Genomic_DNA"/>
</dbReference>
<dbReference type="PANTHER" id="PTHR43805:SF1">
    <property type="entry name" value="GP-PDE DOMAIN-CONTAINING PROTEIN"/>
    <property type="match status" value="1"/>
</dbReference>
<reference evidence="4" key="4">
    <citation type="submission" date="2016-11" db="EMBL/GenBank/DDBJ databases">
        <authorList>
            <person name="Varghese N."/>
            <person name="Submissions S."/>
        </authorList>
    </citation>
    <scope>NUCLEOTIDE SEQUENCE</scope>
    <source>
        <strain evidence="4">DSM 1682</strain>
    </source>
</reference>
<dbReference type="SUPFAM" id="SSF51695">
    <property type="entry name" value="PLC-like phosphodiesterases"/>
    <property type="match status" value="1"/>
</dbReference>